<dbReference type="InterPro" id="IPR018060">
    <property type="entry name" value="HTH_AraC"/>
</dbReference>
<organism evidence="5 6">
    <name type="scientific">Dictyobacter formicarum</name>
    <dbReference type="NCBI Taxonomy" id="2778368"/>
    <lineage>
        <taxon>Bacteria</taxon>
        <taxon>Bacillati</taxon>
        <taxon>Chloroflexota</taxon>
        <taxon>Ktedonobacteria</taxon>
        <taxon>Ktedonobacterales</taxon>
        <taxon>Dictyobacteraceae</taxon>
        <taxon>Dictyobacter</taxon>
    </lineage>
</organism>
<dbReference type="InterPro" id="IPR020449">
    <property type="entry name" value="Tscrpt_reg_AraC-type_HTH"/>
</dbReference>
<dbReference type="InterPro" id="IPR009057">
    <property type="entry name" value="Homeodomain-like_sf"/>
</dbReference>
<dbReference type="Proteomes" id="UP000635565">
    <property type="component" value="Unassembled WGS sequence"/>
</dbReference>
<comment type="caution">
    <text evidence="5">The sequence shown here is derived from an EMBL/GenBank/DDBJ whole genome shotgun (WGS) entry which is preliminary data.</text>
</comment>
<evidence type="ECO:0000256" key="1">
    <source>
        <dbReference type="ARBA" id="ARBA00023015"/>
    </source>
</evidence>
<dbReference type="InterPro" id="IPR010499">
    <property type="entry name" value="AraC_E-bd"/>
</dbReference>
<dbReference type="PROSITE" id="PS00041">
    <property type="entry name" value="HTH_ARAC_FAMILY_1"/>
    <property type="match status" value="1"/>
</dbReference>
<gene>
    <name evidence="5" type="ORF">KSZ_68300</name>
</gene>
<dbReference type="PROSITE" id="PS01124">
    <property type="entry name" value="HTH_ARAC_FAMILY_2"/>
    <property type="match status" value="1"/>
</dbReference>
<dbReference type="EMBL" id="BNJJ01000028">
    <property type="protein sequence ID" value="GHO88824.1"/>
    <property type="molecule type" value="Genomic_DNA"/>
</dbReference>
<keyword evidence="6" id="KW-1185">Reference proteome</keyword>
<dbReference type="SUPFAM" id="SSF46689">
    <property type="entry name" value="Homeodomain-like"/>
    <property type="match status" value="2"/>
</dbReference>
<keyword evidence="3" id="KW-0804">Transcription</keyword>
<feature type="domain" description="HTH araC/xylS-type" evidence="4">
    <location>
        <begin position="8"/>
        <end position="105"/>
    </location>
</feature>
<dbReference type="RefSeq" id="WP_201366373.1">
    <property type="nucleotide sequence ID" value="NZ_BNJJ01000028.1"/>
</dbReference>
<dbReference type="PRINTS" id="PR00032">
    <property type="entry name" value="HTHARAC"/>
</dbReference>
<dbReference type="InterPro" id="IPR011256">
    <property type="entry name" value="Reg_factor_effector_dom_sf"/>
</dbReference>
<dbReference type="InterPro" id="IPR050959">
    <property type="entry name" value="MarA-like"/>
</dbReference>
<dbReference type="InterPro" id="IPR018062">
    <property type="entry name" value="HTH_AraC-typ_CS"/>
</dbReference>
<evidence type="ECO:0000313" key="6">
    <source>
        <dbReference type="Proteomes" id="UP000635565"/>
    </source>
</evidence>
<dbReference type="SMART" id="SM00342">
    <property type="entry name" value="HTH_ARAC"/>
    <property type="match status" value="1"/>
</dbReference>
<proteinExistence type="predicted"/>
<dbReference type="PANTHER" id="PTHR47504">
    <property type="entry name" value="RIGHT ORIGIN-BINDING PROTEIN"/>
    <property type="match status" value="1"/>
</dbReference>
<dbReference type="Gene3D" id="1.10.10.60">
    <property type="entry name" value="Homeodomain-like"/>
    <property type="match status" value="2"/>
</dbReference>
<evidence type="ECO:0000256" key="2">
    <source>
        <dbReference type="ARBA" id="ARBA00023125"/>
    </source>
</evidence>
<dbReference type="Pfam" id="PF06445">
    <property type="entry name" value="GyrI-like"/>
    <property type="match status" value="1"/>
</dbReference>
<dbReference type="InterPro" id="IPR029442">
    <property type="entry name" value="GyrI-like"/>
</dbReference>
<sequence length="293" mass="33200">MDYLRCIQDSIDYIEENLQACITVDELAKIAGFSPYHYYRVFNAYVGIPVVEYMRNRRLAHAATELACGRRISDIAMAYGFDTYNGFAKAFRKVYGCSPEKYRIHVSGQPPQKVNLLLLAQYNLKGSIVVEPKIVMKPAARIAGFELKTTCADGRNMREIPAFWGSMMPEKFDVLHKQLHVVHHNEIGACLPPDPTTGDFSYVIAVEVQDYDGVAPDMFRGEIPEATYAVFRVPPVESTEGPEFSNAIQGTWKYIHGTWFPNSGYEFAEGKVDYELYYEGTKVEIYIPIVKKA</sequence>
<dbReference type="SMART" id="SM00871">
    <property type="entry name" value="AraC_E_bind"/>
    <property type="match status" value="1"/>
</dbReference>
<keyword evidence="2" id="KW-0238">DNA-binding</keyword>
<reference evidence="5 6" key="1">
    <citation type="journal article" date="2021" name="Int. J. Syst. Evol. Microbiol.">
        <title>Reticulibacter mediterranei gen. nov., sp. nov., within the new family Reticulibacteraceae fam. nov., and Ktedonospora formicarum gen. nov., sp. nov., Ktedonobacter robiniae sp. nov., Dictyobacter formicarum sp. nov. and Dictyobacter arantiisoli sp. nov., belonging to the class Ktedonobacteria.</title>
        <authorList>
            <person name="Yabe S."/>
            <person name="Zheng Y."/>
            <person name="Wang C.M."/>
            <person name="Sakai Y."/>
            <person name="Abe K."/>
            <person name="Yokota A."/>
            <person name="Donadio S."/>
            <person name="Cavaletti L."/>
            <person name="Monciardini P."/>
        </authorList>
    </citation>
    <scope>NUCLEOTIDE SEQUENCE [LARGE SCALE GENOMIC DNA]</scope>
    <source>
        <strain evidence="5 6">SOSP1-9</strain>
    </source>
</reference>
<keyword evidence="1" id="KW-0805">Transcription regulation</keyword>
<name>A0ABQ3VT72_9CHLR</name>
<protein>
    <submittedName>
        <fullName evidence="5">AraC family transcriptional regulator</fullName>
    </submittedName>
</protein>
<accession>A0ABQ3VT72</accession>
<evidence type="ECO:0000259" key="4">
    <source>
        <dbReference type="PROSITE" id="PS01124"/>
    </source>
</evidence>
<dbReference type="Pfam" id="PF12833">
    <property type="entry name" value="HTH_18"/>
    <property type="match status" value="1"/>
</dbReference>
<dbReference type="SUPFAM" id="SSF55136">
    <property type="entry name" value="Probable bacterial effector-binding domain"/>
    <property type="match status" value="1"/>
</dbReference>
<dbReference type="Gene3D" id="3.20.80.10">
    <property type="entry name" value="Regulatory factor, effector binding domain"/>
    <property type="match status" value="1"/>
</dbReference>
<evidence type="ECO:0000313" key="5">
    <source>
        <dbReference type="EMBL" id="GHO88824.1"/>
    </source>
</evidence>
<evidence type="ECO:0000256" key="3">
    <source>
        <dbReference type="ARBA" id="ARBA00023163"/>
    </source>
</evidence>
<dbReference type="PANTHER" id="PTHR47504:SF5">
    <property type="entry name" value="RIGHT ORIGIN-BINDING PROTEIN"/>
    <property type="match status" value="1"/>
</dbReference>